<reference evidence="2 3" key="3">
    <citation type="journal article" date="2015" name="Genome Announc.">
        <title>Draft Genome Sequence of the Archiascomycetous Yeast Saitoella complicata.</title>
        <authorList>
            <person name="Yamauchi K."/>
            <person name="Kondo S."/>
            <person name="Hamamoto M."/>
            <person name="Takahashi Y."/>
            <person name="Ogura Y."/>
            <person name="Hayashi T."/>
            <person name="Nishida H."/>
        </authorList>
    </citation>
    <scope>NUCLEOTIDE SEQUENCE [LARGE SCALE GENOMIC DNA]</scope>
    <source>
        <strain evidence="2 3">NRRL Y-17804</strain>
    </source>
</reference>
<dbReference type="Proteomes" id="UP000033140">
    <property type="component" value="Unassembled WGS sequence"/>
</dbReference>
<name>A0A0E9NF32_SAICN</name>
<proteinExistence type="predicted"/>
<sequence length="92" mass="10299">MHEEKSGMIRKSAHPCQQSMAGKKRRHHQPISTRTATSSLEMKLHIQGWCLPVVFYATGRWATDKGFAPGLPYAFACRSIGTYGCVNSNQFI</sequence>
<evidence type="ECO:0000256" key="1">
    <source>
        <dbReference type="SAM" id="MobiDB-lite"/>
    </source>
</evidence>
<protein>
    <submittedName>
        <fullName evidence="2">Uncharacterized protein</fullName>
    </submittedName>
</protein>
<organism evidence="2 3">
    <name type="scientific">Saitoella complicata (strain BCRC 22490 / CBS 7301 / JCM 7358 / NBRC 10748 / NRRL Y-17804)</name>
    <dbReference type="NCBI Taxonomy" id="698492"/>
    <lineage>
        <taxon>Eukaryota</taxon>
        <taxon>Fungi</taxon>
        <taxon>Dikarya</taxon>
        <taxon>Ascomycota</taxon>
        <taxon>Taphrinomycotina</taxon>
        <taxon>Taphrinomycotina incertae sedis</taxon>
        <taxon>Saitoella</taxon>
    </lineage>
</organism>
<reference evidence="2 3" key="1">
    <citation type="journal article" date="2011" name="J. Gen. Appl. Microbiol.">
        <title>Draft genome sequencing of the enigmatic yeast Saitoella complicata.</title>
        <authorList>
            <person name="Nishida H."/>
            <person name="Hamamoto M."/>
            <person name="Sugiyama J."/>
        </authorList>
    </citation>
    <scope>NUCLEOTIDE SEQUENCE [LARGE SCALE GENOMIC DNA]</scope>
    <source>
        <strain evidence="2 3">NRRL Y-17804</strain>
    </source>
</reference>
<dbReference type="EMBL" id="BACD03000015">
    <property type="protein sequence ID" value="GAO48467.1"/>
    <property type="molecule type" value="Genomic_DNA"/>
</dbReference>
<evidence type="ECO:0000313" key="2">
    <source>
        <dbReference type="EMBL" id="GAO48467.1"/>
    </source>
</evidence>
<dbReference type="AlphaFoldDB" id="A0A0E9NF32"/>
<feature type="region of interest" description="Disordered" evidence="1">
    <location>
        <begin position="1"/>
        <end position="34"/>
    </location>
</feature>
<reference evidence="2 3" key="2">
    <citation type="journal article" date="2014" name="J. Gen. Appl. Microbiol.">
        <title>The early diverging ascomycetous budding yeast Saitoella complicata has three histone deacetylases belonging to the Clr6, Hos2, and Rpd3 lineages.</title>
        <authorList>
            <person name="Nishida H."/>
            <person name="Matsumoto T."/>
            <person name="Kondo S."/>
            <person name="Hamamoto M."/>
            <person name="Yoshikawa H."/>
        </authorList>
    </citation>
    <scope>NUCLEOTIDE SEQUENCE [LARGE SCALE GENOMIC DNA]</scope>
    <source>
        <strain evidence="2 3">NRRL Y-17804</strain>
    </source>
</reference>
<gene>
    <name evidence="2" type="ORF">G7K_2640-t1</name>
</gene>
<accession>A0A0E9NF32</accession>
<comment type="caution">
    <text evidence="2">The sequence shown here is derived from an EMBL/GenBank/DDBJ whole genome shotgun (WGS) entry which is preliminary data.</text>
</comment>
<evidence type="ECO:0000313" key="3">
    <source>
        <dbReference type="Proteomes" id="UP000033140"/>
    </source>
</evidence>
<keyword evidence="3" id="KW-1185">Reference proteome</keyword>